<feature type="transmembrane region" description="Helical" evidence="1">
    <location>
        <begin position="278"/>
        <end position="296"/>
    </location>
</feature>
<dbReference type="AlphaFoldDB" id="A0A226DIG4"/>
<reference evidence="2 3" key="1">
    <citation type="submission" date="2015-12" db="EMBL/GenBank/DDBJ databases">
        <title>The genome of Folsomia candida.</title>
        <authorList>
            <person name="Faddeeva A."/>
            <person name="Derks M.F."/>
            <person name="Anvar Y."/>
            <person name="Smit S."/>
            <person name="Van Straalen N."/>
            <person name="Roelofs D."/>
        </authorList>
    </citation>
    <scope>NUCLEOTIDE SEQUENCE [LARGE SCALE GENOMIC DNA]</scope>
    <source>
        <strain evidence="2 3">VU population</strain>
        <tissue evidence="2">Whole body</tissue>
    </source>
</reference>
<evidence type="ECO:0008006" key="4">
    <source>
        <dbReference type="Google" id="ProtNLM"/>
    </source>
</evidence>
<comment type="caution">
    <text evidence="2">The sequence shown here is derived from an EMBL/GenBank/DDBJ whole genome shotgun (WGS) entry which is preliminary data.</text>
</comment>
<keyword evidence="1" id="KW-0812">Transmembrane</keyword>
<feature type="transmembrane region" description="Helical" evidence="1">
    <location>
        <begin position="91"/>
        <end position="113"/>
    </location>
</feature>
<accession>A0A226DIG4</accession>
<dbReference type="EMBL" id="LNIX01000019">
    <property type="protein sequence ID" value="OXA44381.1"/>
    <property type="molecule type" value="Genomic_DNA"/>
</dbReference>
<feature type="transmembrane region" description="Helical" evidence="1">
    <location>
        <begin position="158"/>
        <end position="178"/>
    </location>
</feature>
<keyword evidence="3" id="KW-1185">Reference proteome</keyword>
<dbReference type="Proteomes" id="UP000198287">
    <property type="component" value="Unassembled WGS sequence"/>
</dbReference>
<name>A0A226DIG4_FOLCA</name>
<sequence>MLKLFSKIKNPPKIHLNLPINISNLTQTLHYAFHTSFFTSQIFGYLPLSISRKSSVPKIVAVLLSIFGIIFGLCTVFIFKVRLENHTSGTFQYVSALHTTFVLVMPTLSRLTLLCRVEKLTNLFYSCIAMLQNLRKIIPVENDLVQLSEKLRKRYRKLTLFYVIVAITICALMFPNLWQIPVQGVTSRTVIADFFLVLTNVMIFMALFSLLGLEFFCQIYNFCLDCLIKSLETSCQFQKFENFQNSYFLEEILNSFDLLKHNVEECSATFEDKMNLDVFYFVMFCIFRGYFASQFWAECCTLASIEFFVSHILIIFISGSGIWSIASLSTRLRKKSGNFLDNVIKFSCGRSHLEENVKFKLQLMTSNISGSPLQIQTRLFHFNLHLVVSDGDALEAKGFAGCISRPEAFRVRPIHPV</sequence>
<gene>
    <name evidence="2" type="ORF">Fcan01_21022</name>
</gene>
<evidence type="ECO:0000256" key="1">
    <source>
        <dbReference type="SAM" id="Phobius"/>
    </source>
</evidence>
<keyword evidence="1" id="KW-1133">Transmembrane helix</keyword>
<evidence type="ECO:0000313" key="3">
    <source>
        <dbReference type="Proteomes" id="UP000198287"/>
    </source>
</evidence>
<keyword evidence="1" id="KW-0472">Membrane</keyword>
<proteinExistence type="predicted"/>
<protein>
    <recommendedName>
        <fullName evidence="4">Gustatory receptor</fullName>
    </recommendedName>
</protein>
<feature type="transmembrane region" description="Helical" evidence="1">
    <location>
        <begin position="190"/>
        <end position="213"/>
    </location>
</feature>
<organism evidence="2 3">
    <name type="scientific">Folsomia candida</name>
    <name type="common">Springtail</name>
    <dbReference type="NCBI Taxonomy" id="158441"/>
    <lineage>
        <taxon>Eukaryota</taxon>
        <taxon>Metazoa</taxon>
        <taxon>Ecdysozoa</taxon>
        <taxon>Arthropoda</taxon>
        <taxon>Hexapoda</taxon>
        <taxon>Collembola</taxon>
        <taxon>Entomobryomorpha</taxon>
        <taxon>Isotomoidea</taxon>
        <taxon>Isotomidae</taxon>
        <taxon>Proisotominae</taxon>
        <taxon>Folsomia</taxon>
    </lineage>
</organism>
<evidence type="ECO:0000313" key="2">
    <source>
        <dbReference type="EMBL" id="OXA44381.1"/>
    </source>
</evidence>
<feature type="transmembrane region" description="Helical" evidence="1">
    <location>
        <begin position="308"/>
        <end position="326"/>
    </location>
</feature>
<feature type="transmembrane region" description="Helical" evidence="1">
    <location>
        <begin position="59"/>
        <end position="79"/>
    </location>
</feature>